<sequence>MWAMKPALGSRYRPTRAGKGHLTWWRTGAASPLLSFLLLCLIFLAPAFAQENPPTPEAGGKKLKILEAERLELRNEAGEELVILVGNPVKMERDGERIEAFRVIYNRTRKRLMLMGGVRYQDKQGQLIEAGELELFTDDESFEALEVKIESGEFFLSGPICQRAAGQILLQEGYLTPCQRCEQEEADYAFQAREVVLYPGDRIIARGVWVLLRGERTLYLPVLLLFLNERRPKLEFGQSESDGVFVAADLPYVSDFGIGFTLLRYFEQRGWGFGFDHFGIGAAQERYQFLYLPPPAGQALPDSDPRKDGIFKYRLSYKLEEPDRRIEGLILRDDSAQDEPRFLQGAGGQPDYTTFLIEWATRATPSHPEPLYRLTLDGYIDHNPLALPNERTTPQRLPEAEITFPRGLEGEFRLNGRVLLGYYEAPSNPLNRSARRLGPYIGAGRLWVEHRSSYRPATPPWPGLSFSVENTFIGRYYSTQNLDENGNPTEFERLIRWNTSASLGQTLGAFSLNLRLSRNVVEGETPFQFDYERPQRNSRLEGSFSFNPDPLFSFTARASRDLERRVFDPLAEFALTSRPFLWLNFTASASRDIELGRWGLLRSSLGLTPAPFSLNLSYERQLELGLDRLLTLSAAYNPLPFNFSLRTSYRYWDVQEKETRPPEQIPLIARYDPLELSASYNPPGNTTSLTHSRDLNNGQAIRTELNLVLQEAPNTFRLRQSFTHLYQPLPSLTNPTPTTVPAVLDGLAQLTLSLHTFVFAQTIGFSPGSETRFRLGYQYSADLLQADLLWNYREGLLRNPRLTVRAAVREPEIFINEVSAEFHFPESENPLTLEDDTQAFLRFLRFTGELELLPAPLRPEDPPGLSLQGFVGLERLSDNSGRFRVTLREFGPTISFMGQEKTRLFYRIVWNAPESGGTNPKEFFLPNLEGTLLRPRFDLIIDRCCWAFRASLDMLKQEFKFSFALGGEAAEFLFNQNNIVLPGGLKLPSPGGS</sequence>
<dbReference type="Proteomes" id="UP000006655">
    <property type="component" value="Chromosome"/>
</dbReference>
<dbReference type="GO" id="GO:0009279">
    <property type="term" value="C:cell outer membrane"/>
    <property type="evidence" value="ECO:0007669"/>
    <property type="project" value="TreeGrafter"/>
</dbReference>
<dbReference type="EMBL" id="CP001743">
    <property type="protein sequence ID" value="ADD29097.1"/>
    <property type="molecule type" value="Genomic_DNA"/>
</dbReference>
<dbReference type="OrthoDB" id="28677at2"/>
<dbReference type="PANTHER" id="PTHR30189:SF1">
    <property type="entry name" value="LPS-ASSEMBLY PROTEIN LPTD"/>
    <property type="match status" value="1"/>
</dbReference>
<reference evidence="1 2" key="1">
    <citation type="journal article" date="2010" name="Stand. Genomic Sci.">
        <title>Complete genome sequence of Meiothermus ruber type strain (21).</title>
        <authorList>
            <person name="Tindall B.J."/>
            <person name="Sikorski J."/>
            <person name="Lucas S."/>
            <person name="Goltsman E."/>
            <person name="Copeland A."/>
            <person name="Glavina Del Rio T."/>
            <person name="Nolan M."/>
            <person name="Tice H."/>
            <person name="Cheng J.F."/>
            <person name="Han C."/>
            <person name="Pitluck S."/>
            <person name="Liolios K."/>
            <person name="Ivanova N."/>
            <person name="Mavromatis K."/>
            <person name="Ovchinnikova G."/>
            <person name="Pati A."/>
            <person name="Fahnrich R."/>
            <person name="Goodwin L."/>
            <person name="Chen A."/>
            <person name="Palaniappan K."/>
            <person name="Land M."/>
            <person name="Hauser L."/>
            <person name="Chang Y.J."/>
            <person name="Jeffries C.D."/>
            <person name="Rohde M."/>
            <person name="Goker M."/>
            <person name="Woyke T."/>
            <person name="Bristow J."/>
            <person name="Eisen J.A."/>
            <person name="Markowitz V."/>
            <person name="Hugenholtz P."/>
            <person name="Kyrpides N.C."/>
            <person name="Klenk H.P."/>
            <person name="Lapidus A."/>
        </authorList>
    </citation>
    <scope>NUCLEOTIDE SEQUENCE [LARGE SCALE GENOMIC DNA]</scope>
    <source>
        <strain evidence="2">ATCC 35948 / DSM 1279 / VKM B-1258 / 21</strain>
    </source>
</reference>
<dbReference type="InterPro" id="IPR050218">
    <property type="entry name" value="LptD"/>
</dbReference>
<dbReference type="KEGG" id="mrb:Mrub_2346"/>
<evidence type="ECO:0000313" key="1">
    <source>
        <dbReference type="EMBL" id="ADD29097.1"/>
    </source>
</evidence>
<evidence type="ECO:0000313" key="2">
    <source>
        <dbReference type="Proteomes" id="UP000006655"/>
    </source>
</evidence>
<proteinExistence type="predicted"/>
<dbReference type="AlphaFoldDB" id="A0A806CUN9"/>
<name>A0A806CUN9_MEIRD</name>
<gene>
    <name evidence="1" type="ordered locus">Mrub_2346</name>
</gene>
<dbReference type="GO" id="GO:1990351">
    <property type="term" value="C:transporter complex"/>
    <property type="evidence" value="ECO:0007669"/>
    <property type="project" value="TreeGrafter"/>
</dbReference>
<accession>A0A806CUN9</accession>
<organism evidence="1 2">
    <name type="scientific">Meiothermus ruber (strain ATCC 35948 / DSM 1279 / VKM B-1258 / 21)</name>
    <name type="common">Thermus ruber</name>
    <dbReference type="NCBI Taxonomy" id="504728"/>
    <lineage>
        <taxon>Bacteria</taxon>
        <taxon>Thermotogati</taxon>
        <taxon>Deinococcota</taxon>
        <taxon>Deinococci</taxon>
        <taxon>Thermales</taxon>
        <taxon>Thermaceae</taxon>
        <taxon>Meiothermus</taxon>
    </lineage>
</organism>
<keyword evidence="2" id="KW-1185">Reference proteome</keyword>
<dbReference type="RefSeq" id="WP_013014595.1">
    <property type="nucleotide sequence ID" value="NC_013946.1"/>
</dbReference>
<dbReference type="PANTHER" id="PTHR30189">
    <property type="entry name" value="LPS-ASSEMBLY PROTEIN"/>
    <property type="match status" value="1"/>
</dbReference>
<protein>
    <submittedName>
        <fullName evidence="1">Organic solvent tolerance protein OstA</fullName>
    </submittedName>
</protein>